<dbReference type="Pfam" id="PF12796">
    <property type="entry name" value="Ank_2"/>
    <property type="match status" value="1"/>
</dbReference>
<evidence type="ECO:0000313" key="4">
    <source>
        <dbReference type="EnsemblProtists" id="PYU1_T000945"/>
    </source>
</evidence>
<dbReference type="OMA" id="EMKVVEY"/>
<reference evidence="4" key="3">
    <citation type="submission" date="2015-02" db="UniProtKB">
        <authorList>
            <consortium name="EnsemblProtists"/>
        </authorList>
    </citation>
    <scope>IDENTIFICATION</scope>
    <source>
        <strain evidence="4">DAOM BR144</strain>
    </source>
</reference>
<evidence type="ECO:0000256" key="1">
    <source>
        <dbReference type="ARBA" id="ARBA00022737"/>
    </source>
</evidence>
<protein>
    <submittedName>
        <fullName evidence="4">Uncharacterized protein</fullName>
    </submittedName>
</protein>
<dbReference type="EMBL" id="GL376620">
    <property type="status" value="NOT_ANNOTATED_CDS"/>
    <property type="molecule type" value="Genomic_DNA"/>
</dbReference>
<name>K3W7K4_GLOUD</name>
<dbReference type="EnsemblProtists" id="PYU1_T000945">
    <property type="protein sequence ID" value="PYU1_T000945"/>
    <property type="gene ID" value="PYU1_G000945"/>
</dbReference>
<reference evidence="5" key="2">
    <citation type="submission" date="2010-04" db="EMBL/GenBank/DDBJ databases">
        <authorList>
            <person name="Buell R."/>
            <person name="Hamilton J."/>
            <person name="Hostetler J."/>
        </authorList>
    </citation>
    <scope>NUCLEOTIDE SEQUENCE [LARGE SCALE GENOMIC DNA]</scope>
    <source>
        <strain evidence="5">DAOM:BR144</strain>
    </source>
</reference>
<dbReference type="SMART" id="SM00248">
    <property type="entry name" value="ANK"/>
    <property type="match status" value="3"/>
</dbReference>
<dbReference type="Gene3D" id="1.25.40.20">
    <property type="entry name" value="Ankyrin repeat-containing domain"/>
    <property type="match status" value="1"/>
</dbReference>
<dbReference type="InterPro" id="IPR002110">
    <property type="entry name" value="Ankyrin_rpt"/>
</dbReference>
<dbReference type="PROSITE" id="PS50297">
    <property type="entry name" value="ANK_REP_REGION"/>
    <property type="match status" value="1"/>
</dbReference>
<evidence type="ECO:0000256" key="3">
    <source>
        <dbReference type="PROSITE-ProRule" id="PRU00023"/>
    </source>
</evidence>
<dbReference type="InterPro" id="IPR051070">
    <property type="entry name" value="NF-kappa-B_inhibitor"/>
</dbReference>
<feature type="repeat" description="ANK" evidence="3">
    <location>
        <begin position="92"/>
        <end position="131"/>
    </location>
</feature>
<dbReference type="GO" id="GO:0071356">
    <property type="term" value="P:cellular response to tumor necrosis factor"/>
    <property type="evidence" value="ECO:0007669"/>
    <property type="project" value="TreeGrafter"/>
</dbReference>
<dbReference type="HOGENOM" id="CLU_1781177_0_0_1"/>
<evidence type="ECO:0000256" key="2">
    <source>
        <dbReference type="ARBA" id="ARBA00023043"/>
    </source>
</evidence>
<dbReference type="VEuPathDB" id="FungiDB:PYU1_G000945"/>
<dbReference type="Proteomes" id="UP000019132">
    <property type="component" value="Unassembled WGS sequence"/>
</dbReference>
<dbReference type="PANTHER" id="PTHR46680:SF3">
    <property type="entry name" value="NF-KAPPA-B INHIBITOR CACTUS"/>
    <property type="match status" value="1"/>
</dbReference>
<dbReference type="PROSITE" id="PS50088">
    <property type="entry name" value="ANK_REPEAT"/>
    <property type="match status" value="2"/>
</dbReference>
<keyword evidence="1" id="KW-0677">Repeat</keyword>
<keyword evidence="5" id="KW-1185">Reference proteome</keyword>
<dbReference type="EnsemblProtists" id="PYU1_T000943">
    <property type="protein sequence ID" value="PYU1_T000943"/>
    <property type="gene ID" value="PYU1_G000943"/>
</dbReference>
<evidence type="ECO:0000313" key="5">
    <source>
        <dbReference type="Proteomes" id="UP000019132"/>
    </source>
</evidence>
<accession>K3W7K4</accession>
<dbReference type="SUPFAM" id="SSF48403">
    <property type="entry name" value="Ankyrin repeat"/>
    <property type="match status" value="1"/>
</dbReference>
<dbReference type="InterPro" id="IPR036770">
    <property type="entry name" value="Ankyrin_rpt-contain_sf"/>
</dbReference>
<dbReference type="VEuPathDB" id="FungiDB:PYU1_G000943"/>
<keyword evidence="2 3" id="KW-0040">ANK repeat</keyword>
<reference evidence="5" key="1">
    <citation type="journal article" date="2010" name="Genome Biol.">
        <title>Genome sequence of the necrotrophic plant pathogen Pythium ultimum reveals original pathogenicity mechanisms and effector repertoire.</title>
        <authorList>
            <person name="Levesque C.A."/>
            <person name="Brouwer H."/>
            <person name="Cano L."/>
            <person name="Hamilton J.P."/>
            <person name="Holt C."/>
            <person name="Huitema E."/>
            <person name="Raffaele S."/>
            <person name="Robideau G.P."/>
            <person name="Thines M."/>
            <person name="Win J."/>
            <person name="Zerillo M.M."/>
            <person name="Beakes G.W."/>
            <person name="Boore J.L."/>
            <person name="Busam D."/>
            <person name="Dumas B."/>
            <person name="Ferriera S."/>
            <person name="Fuerstenberg S.I."/>
            <person name="Gachon C.M."/>
            <person name="Gaulin E."/>
            <person name="Govers F."/>
            <person name="Grenville-Briggs L."/>
            <person name="Horner N."/>
            <person name="Hostetler J."/>
            <person name="Jiang R.H."/>
            <person name="Johnson J."/>
            <person name="Krajaejun T."/>
            <person name="Lin H."/>
            <person name="Meijer H.J."/>
            <person name="Moore B."/>
            <person name="Morris P."/>
            <person name="Phuntmart V."/>
            <person name="Puiu D."/>
            <person name="Shetty J."/>
            <person name="Stajich J.E."/>
            <person name="Tripathy S."/>
            <person name="Wawra S."/>
            <person name="van West P."/>
            <person name="Whitty B.R."/>
            <person name="Coutinho P.M."/>
            <person name="Henrissat B."/>
            <person name="Martin F."/>
            <person name="Thomas P.D."/>
            <person name="Tyler B.M."/>
            <person name="De Vries R.P."/>
            <person name="Kamoun S."/>
            <person name="Yandell M."/>
            <person name="Tisserat N."/>
            <person name="Buell C.R."/>
        </authorList>
    </citation>
    <scope>NUCLEOTIDE SEQUENCE</scope>
    <source>
        <strain evidence="5">DAOM:BR144</strain>
    </source>
</reference>
<dbReference type="InParanoid" id="K3W7K4"/>
<dbReference type="GO" id="GO:0051059">
    <property type="term" value="F:NF-kappaB binding"/>
    <property type="evidence" value="ECO:0007669"/>
    <property type="project" value="TreeGrafter"/>
</dbReference>
<dbReference type="GO" id="GO:0005829">
    <property type="term" value="C:cytosol"/>
    <property type="evidence" value="ECO:0007669"/>
    <property type="project" value="TreeGrafter"/>
</dbReference>
<dbReference type="AlphaFoldDB" id="K3W7K4"/>
<organism evidence="4 5">
    <name type="scientific">Globisporangium ultimum (strain ATCC 200006 / CBS 805.95 / DAOM BR144)</name>
    <name type="common">Pythium ultimum</name>
    <dbReference type="NCBI Taxonomy" id="431595"/>
    <lineage>
        <taxon>Eukaryota</taxon>
        <taxon>Sar</taxon>
        <taxon>Stramenopiles</taxon>
        <taxon>Oomycota</taxon>
        <taxon>Peronosporomycetes</taxon>
        <taxon>Pythiales</taxon>
        <taxon>Pythiaceae</taxon>
        <taxon>Globisporangium</taxon>
    </lineage>
</organism>
<sequence>MKRPMLAFLIEKMPGEVNSVTYRGDSPLHAAVSTFSHIAGAIQLLIKGGADVNIRNSSFKSLLHIAAQRRCWKLVNALLLSGTADVDVQDAKGNTPLIICVQSHTGDDTRDNGRLLERLLQNDADVNTQNDDTHTALTFCTVLPKR</sequence>
<proteinExistence type="predicted"/>
<dbReference type="PANTHER" id="PTHR46680">
    <property type="entry name" value="NF-KAPPA-B INHIBITOR ALPHA"/>
    <property type="match status" value="1"/>
</dbReference>
<dbReference type="STRING" id="431595.K3W7K4"/>
<feature type="repeat" description="ANK" evidence="3">
    <location>
        <begin position="23"/>
        <end position="57"/>
    </location>
</feature>